<dbReference type="GO" id="GO:0005737">
    <property type="term" value="C:cytoplasm"/>
    <property type="evidence" value="ECO:0007669"/>
    <property type="project" value="TreeGrafter"/>
</dbReference>
<feature type="domain" description="Thioredoxin" evidence="5">
    <location>
        <begin position="1"/>
        <end position="178"/>
    </location>
</feature>
<evidence type="ECO:0000256" key="3">
    <source>
        <dbReference type="PIRSR" id="PIRSR637944-1"/>
    </source>
</evidence>
<comment type="similarity">
    <text evidence="4">Belongs to the peroxiredoxin family. Prx5 subfamily.</text>
</comment>
<evidence type="ECO:0000259" key="5">
    <source>
        <dbReference type="PROSITE" id="PS51352"/>
    </source>
</evidence>
<evidence type="ECO:0000256" key="2">
    <source>
        <dbReference type="ARBA" id="ARBA00023002"/>
    </source>
</evidence>
<dbReference type="Proteomes" id="UP000628017">
    <property type="component" value="Unassembled WGS sequence"/>
</dbReference>
<keyword evidence="4" id="KW-0676">Redox-active center</keyword>
<evidence type="ECO:0000256" key="1">
    <source>
        <dbReference type="ARBA" id="ARBA00022559"/>
    </source>
</evidence>
<reference evidence="6" key="1">
    <citation type="journal article" date="2014" name="Int. J. Syst. Evol. Microbiol.">
        <title>Complete genome sequence of Corynebacterium casei LMG S-19264T (=DSM 44701T), isolated from a smear-ripened cheese.</title>
        <authorList>
            <consortium name="US DOE Joint Genome Institute (JGI-PGF)"/>
            <person name="Walter F."/>
            <person name="Albersmeier A."/>
            <person name="Kalinowski J."/>
            <person name="Ruckert C."/>
        </authorList>
    </citation>
    <scope>NUCLEOTIDE SEQUENCE</scope>
    <source>
        <strain evidence="6">CGMCC 1.15880</strain>
    </source>
</reference>
<dbReference type="PROSITE" id="PS51352">
    <property type="entry name" value="THIOREDOXIN_2"/>
    <property type="match status" value="1"/>
</dbReference>
<accession>A0A916R2M6</accession>
<protein>
    <recommendedName>
        <fullName evidence="4">Glutathione-dependent peroxiredoxin</fullName>
        <ecNumber evidence="4">1.11.1.27</ecNumber>
    </recommendedName>
</protein>
<dbReference type="SUPFAM" id="SSF52833">
    <property type="entry name" value="Thioredoxin-like"/>
    <property type="match status" value="1"/>
</dbReference>
<keyword evidence="2 4" id="KW-0560">Oxidoreductase</keyword>
<dbReference type="AlphaFoldDB" id="A0A916R2M6"/>
<dbReference type="Pfam" id="PF08534">
    <property type="entry name" value="Redoxin"/>
    <property type="match status" value="1"/>
</dbReference>
<organism evidence="6 7">
    <name type="scientific">Neptunicoccus cionae</name>
    <dbReference type="NCBI Taxonomy" id="2035344"/>
    <lineage>
        <taxon>Bacteria</taxon>
        <taxon>Pseudomonadati</taxon>
        <taxon>Pseudomonadota</taxon>
        <taxon>Alphaproteobacteria</taxon>
        <taxon>Rhodobacterales</taxon>
        <taxon>Paracoccaceae</taxon>
        <taxon>Neptunicoccus</taxon>
    </lineage>
</organism>
<comment type="catalytic activity">
    <reaction evidence="4">
        <text>a hydroperoxide + 2 glutathione = an alcohol + glutathione disulfide + H2O</text>
        <dbReference type="Rhea" id="RHEA:62632"/>
        <dbReference type="ChEBI" id="CHEBI:15377"/>
        <dbReference type="ChEBI" id="CHEBI:30879"/>
        <dbReference type="ChEBI" id="CHEBI:35924"/>
        <dbReference type="ChEBI" id="CHEBI:57925"/>
        <dbReference type="ChEBI" id="CHEBI:58297"/>
        <dbReference type="EC" id="1.11.1.27"/>
    </reaction>
</comment>
<proteinExistence type="inferred from homology"/>
<dbReference type="CDD" id="cd03013">
    <property type="entry name" value="PRX5_like"/>
    <property type="match status" value="1"/>
</dbReference>
<dbReference type="InterPro" id="IPR037944">
    <property type="entry name" value="PRX5-like"/>
</dbReference>
<dbReference type="GO" id="GO:0045454">
    <property type="term" value="P:cell redox homeostasis"/>
    <property type="evidence" value="ECO:0007669"/>
    <property type="project" value="TreeGrafter"/>
</dbReference>
<dbReference type="GO" id="GO:0034599">
    <property type="term" value="P:cellular response to oxidative stress"/>
    <property type="evidence" value="ECO:0007669"/>
    <property type="project" value="InterPro"/>
</dbReference>
<comment type="caution">
    <text evidence="6">The sequence shown here is derived from an EMBL/GenBank/DDBJ whole genome shotgun (WGS) entry which is preliminary data.</text>
</comment>
<dbReference type="GO" id="GO:0042744">
    <property type="term" value="P:hydrogen peroxide catabolic process"/>
    <property type="evidence" value="ECO:0007669"/>
    <property type="project" value="TreeGrafter"/>
</dbReference>
<evidence type="ECO:0000256" key="4">
    <source>
        <dbReference type="RuleBase" id="RU366011"/>
    </source>
</evidence>
<comment type="function">
    <text evidence="4">Thiol-specific peroxidase that catalyzes the reduction of hydrogen peroxide and organic hydroperoxides to water and alcohols, respectively. Plays a role in cell protection against oxidative stress by detoxifying peroxides.</text>
</comment>
<dbReference type="GO" id="GO:0008379">
    <property type="term" value="F:thioredoxin peroxidase activity"/>
    <property type="evidence" value="ECO:0007669"/>
    <property type="project" value="InterPro"/>
</dbReference>
<keyword evidence="7" id="KW-1185">Reference proteome</keyword>
<keyword evidence="1 4" id="KW-0575">Peroxidase</keyword>
<dbReference type="PANTHER" id="PTHR10430">
    <property type="entry name" value="PEROXIREDOXIN"/>
    <property type="match status" value="1"/>
</dbReference>
<keyword evidence="4" id="KW-0049">Antioxidant</keyword>
<evidence type="ECO:0000313" key="7">
    <source>
        <dbReference type="Proteomes" id="UP000628017"/>
    </source>
</evidence>
<evidence type="ECO:0000313" key="6">
    <source>
        <dbReference type="EMBL" id="GGA28555.1"/>
    </source>
</evidence>
<feature type="active site" description="Cysteine sulfenic acid (-SOH) intermediate" evidence="3">
    <location>
        <position position="56"/>
    </location>
</feature>
<reference evidence="6" key="2">
    <citation type="submission" date="2020-09" db="EMBL/GenBank/DDBJ databases">
        <authorList>
            <person name="Sun Q."/>
            <person name="Zhou Y."/>
        </authorList>
    </citation>
    <scope>NUCLEOTIDE SEQUENCE</scope>
    <source>
        <strain evidence="6">CGMCC 1.15880</strain>
    </source>
</reference>
<dbReference type="EMBL" id="BMKA01000005">
    <property type="protein sequence ID" value="GGA28555.1"/>
    <property type="molecule type" value="Genomic_DNA"/>
</dbReference>
<name>A0A916R2M6_9RHOB</name>
<dbReference type="InterPro" id="IPR013766">
    <property type="entry name" value="Thioredoxin_domain"/>
</dbReference>
<sequence length="182" mass="20138">MKLGSKLPEVTFHNRVRDESIGGENPFRWQDQTTSELFAGKNALLIGLPGAFTPTCSTRQLPSFDELAEEFADAGIDTIYCVSVNDAFVMYQWGKSLGLKNIRMIPDGSGHFTRQIGMLVNKDNLGFGHRSWRYAAVVRDGVVDGWFEEAGRCDNAADDPYAVSTPETVLDWLRGQTAEKAA</sequence>
<dbReference type="PANTHER" id="PTHR10430:SF16">
    <property type="entry name" value="PEROXIREDOXIN-5, MITOCHONDRIAL"/>
    <property type="match status" value="1"/>
</dbReference>
<dbReference type="EC" id="1.11.1.27" evidence="4"/>
<dbReference type="RefSeq" id="WP_188677715.1">
    <property type="nucleotide sequence ID" value="NZ_BMKA01000005.1"/>
</dbReference>
<dbReference type="InterPro" id="IPR013740">
    <property type="entry name" value="Redoxin"/>
</dbReference>
<dbReference type="Gene3D" id="3.40.30.10">
    <property type="entry name" value="Glutaredoxin"/>
    <property type="match status" value="1"/>
</dbReference>
<gene>
    <name evidence="6" type="ORF">GCM10011498_32090</name>
</gene>
<dbReference type="InterPro" id="IPR036249">
    <property type="entry name" value="Thioredoxin-like_sf"/>
</dbReference>